<name>A0A090ME73_9HYPO</name>
<dbReference type="Gene3D" id="2.60.120.260">
    <property type="entry name" value="Galactose-binding domain-like"/>
    <property type="match status" value="1"/>
</dbReference>
<feature type="signal peptide" evidence="1">
    <location>
        <begin position="1"/>
        <end position="21"/>
    </location>
</feature>
<gene>
    <name evidence="2" type="ORF">BN850_0110110</name>
</gene>
<accession>A0A090ME73</accession>
<dbReference type="AlphaFoldDB" id="A0A090ME73"/>
<organism evidence="2">
    <name type="scientific">Fusarium clavum</name>
    <dbReference type="NCBI Taxonomy" id="2594811"/>
    <lineage>
        <taxon>Eukaryota</taxon>
        <taxon>Fungi</taxon>
        <taxon>Dikarya</taxon>
        <taxon>Ascomycota</taxon>
        <taxon>Pezizomycotina</taxon>
        <taxon>Sordariomycetes</taxon>
        <taxon>Hypocreomycetidae</taxon>
        <taxon>Hypocreales</taxon>
        <taxon>Nectriaceae</taxon>
        <taxon>Fusarium</taxon>
        <taxon>Fusarium incarnatum-equiseti species complex</taxon>
    </lineage>
</organism>
<sequence length="254" mass="26373">MVRFSSLTAAAVALFFFGVEAGPCRPLTTSLDSAAITTLADATTTILTEPTAITTETDLTESASSIASGTTIASVGVTTTTTFAESTTTAQAESTTTTAASACVETQLLSNPGFDDSNSDITPWSITGGVLTQDSPQSGVNALAYSFINGGYKAGIVEQTVTDLDGTYEFSYYYRFVSISDGADFVCDIQLSVGGTSGRGSIEDSVGGWKTASIILTDLSAVQASLQFTTSCSGEYRQIQVNIDTLGFKRICSL</sequence>
<comment type="caution">
    <text evidence="2">The sequence shown here is derived from an EMBL/GenBank/DDBJ whole genome shotgun (WGS) entry which is preliminary data.</text>
</comment>
<keyword evidence="1" id="KW-0732">Signal</keyword>
<proteinExistence type="predicted"/>
<feature type="chain" id="PRO_5001859817" evidence="1">
    <location>
        <begin position="22"/>
        <end position="254"/>
    </location>
</feature>
<reference evidence="2" key="1">
    <citation type="submission" date="2013-05" db="EMBL/GenBank/DDBJ databases">
        <title>Draft genome sequences of six wheat associated Fusarium spp. isolates.</title>
        <authorList>
            <person name="Moolhuijzen P.M."/>
            <person name="Manners J.M."/>
            <person name="Wilcox S."/>
            <person name="Bellgard M.I."/>
            <person name="Gardiner D.M."/>
        </authorList>
    </citation>
    <scope>NUCLEOTIDE SEQUENCE</scope>
    <source>
        <strain evidence="2">CS3069</strain>
    </source>
</reference>
<dbReference type="EMBL" id="CBMI010003766">
    <property type="protein sequence ID" value="CEG05374.1"/>
    <property type="molecule type" value="Genomic_DNA"/>
</dbReference>
<protein>
    <submittedName>
        <fullName evidence="2">WGS project CBMI000000000 data, contig CS3069_c003768</fullName>
    </submittedName>
</protein>
<evidence type="ECO:0000256" key="1">
    <source>
        <dbReference type="SAM" id="SignalP"/>
    </source>
</evidence>
<evidence type="ECO:0000313" key="2">
    <source>
        <dbReference type="EMBL" id="CEG05374.1"/>
    </source>
</evidence>